<evidence type="ECO:0000313" key="2">
    <source>
        <dbReference type="EMBL" id="BBE38922.1"/>
    </source>
</evidence>
<dbReference type="EMBL" id="AB609751">
    <property type="protein sequence ID" value="BBE38922.1"/>
    <property type="molecule type" value="Genomic_DNA"/>
</dbReference>
<reference evidence="2" key="1">
    <citation type="submission" date="2011-01" db="EMBL/GenBank/DDBJ databases">
        <title>Evolutionary Significance of Chromosomal Super-Integrons in Vibrio vulnificus Strains.</title>
        <authorList>
            <person name="Shu H.Y."/>
            <person name="Wu K.M."/>
            <person name="Liu T.T."/>
            <person name="Liu Y.M."/>
            <person name="Liao T.L."/>
            <person name="Hor L.I."/>
            <person name="Tsai S.F."/>
            <person name="Chen C.Y."/>
        </authorList>
    </citation>
    <scope>NUCLEOTIDE SEQUENCE</scope>
    <source>
        <strain evidence="2">CECT4999</strain>
    </source>
</reference>
<dbReference type="AlphaFoldDB" id="A0A6S4PTS2"/>
<feature type="transmembrane region" description="Helical" evidence="1">
    <location>
        <begin position="20"/>
        <end position="38"/>
    </location>
</feature>
<keyword evidence="1" id="KW-0812">Transmembrane</keyword>
<organism evidence="2">
    <name type="scientific">Vibrio vulnificus</name>
    <dbReference type="NCBI Taxonomy" id="672"/>
    <lineage>
        <taxon>Bacteria</taxon>
        <taxon>Pseudomonadati</taxon>
        <taxon>Pseudomonadota</taxon>
        <taxon>Gammaproteobacteria</taxon>
        <taxon>Vibrionales</taxon>
        <taxon>Vibrionaceae</taxon>
        <taxon>Vibrio</taxon>
    </lineage>
</organism>
<accession>A0A6S4PTS2</accession>
<protein>
    <submittedName>
        <fullName evidence="2">Uncharacterized protein</fullName>
    </submittedName>
</protein>
<proteinExistence type="predicted"/>
<sequence length="49" mass="5569">MFSHVKSVGCIFSLLSQLSNFGLVGKLTSVFAVFWTPIRGREKFRELPH</sequence>
<keyword evidence="1" id="KW-1133">Transmembrane helix</keyword>
<evidence type="ECO:0000256" key="1">
    <source>
        <dbReference type="SAM" id="Phobius"/>
    </source>
</evidence>
<name>A0A6S4PTS2_VIBVL</name>
<keyword evidence="1" id="KW-0472">Membrane</keyword>